<dbReference type="PaxDb" id="55529-EKX31383"/>
<dbReference type="EnsemblProtists" id="EKX31383">
    <property type="protein sequence ID" value="EKX31383"/>
    <property type="gene ID" value="GUITHDRAFT_156611"/>
</dbReference>
<reference evidence="4" key="2">
    <citation type="submission" date="2012-11" db="EMBL/GenBank/DDBJ databases">
        <authorList>
            <person name="Kuo A."/>
            <person name="Curtis B.A."/>
            <person name="Tanifuji G."/>
            <person name="Burki F."/>
            <person name="Gruber A."/>
            <person name="Irimia M."/>
            <person name="Maruyama S."/>
            <person name="Arias M.C."/>
            <person name="Ball S.G."/>
            <person name="Gile G.H."/>
            <person name="Hirakawa Y."/>
            <person name="Hopkins J.F."/>
            <person name="Rensing S.A."/>
            <person name="Schmutz J."/>
            <person name="Symeonidi A."/>
            <person name="Elias M."/>
            <person name="Eveleigh R.J."/>
            <person name="Herman E.K."/>
            <person name="Klute M.J."/>
            <person name="Nakayama T."/>
            <person name="Obornik M."/>
            <person name="Reyes-Prieto A."/>
            <person name="Armbrust E.V."/>
            <person name="Aves S.J."/>
            <person name="Beiko R.G."/>
            <person name="Coutinho P."/>
            <person name="Dacks J.B."/>
            <person name="Durnford D.G."/>
            <person name="Fast N.M."/>
            <person name="Green B.R."/>
            <person name="Grisdale C."/>
            <person name="Hempe F."/>
            <person name="Henrissat B."/>
            <person name="Hoppner M.P."/>
            <person name="Ishida K.-I."/>
            <person name="Kim E."/>
            <person name="Koreny L."/>
            <person name="Kroth P.G."/>
            <person name="Liu Y."/>
            <person name="Malik S.-B."/>
            <person name="Maier U.G."/>
            <person name="McRose D."/>
            <person name="Mock T."/>
            <person name="Neilson J.A."/>
            <person name="Onodera N.T."/>
            <person name="Poole A.M."/>
            <person name="Pritham E.J."/>
            <person name="Richards T.A."/>
            <person name="Rocap G."/>
            <person name="Roy S.W."/>
            <person name="Sarai C."/>
            <person name="Schaack S."/>
            <person name="Shirato S."/>
            <person name="Slamovits C.H."/>
            <person name="Spencer D.F."/>
            <person name="Suzuki S."/>
            <person name="Worden A.Z."/>
            <person name="Zauner S."/>
            <person name="Barry K."/>
            <person name="Bell C."/>
            <person name="Bharti A.K."/>
            <person name="Crow J.A."/>
            <person name="Grimwood J."/>
            <person name="Kramer R."/>
            <person name="Lindquist E."/>
            <person name="Lucas S."/>
            <person name="Salamov A."/>
            <person name="McFadden G.I."/>
            <person name="Lane C.E."/>
            <person name="Keeling P.J."/>
            <person name="Gray M.W."/>
            <person name="Grigoriev I.V."/>
            <person name="Archibald J.M."/>
        </authorList>
    </citation>
    <scope>NUCLEOTIDE SEQUENCE</scope>
    <source>
        <strain evidence="4">CCMP2712</strain>
    </source>
</reference>
<keyword evidence="4" id="KW-1185">Reference proteome</keyword>
<proteinExistence type="predicted"/>
<feature type="chain" id="PRO_5008769612" description="Saposin B-type domain-containing protein" evidence="1">
    <location>
        <begin position="24"/>
        <end position="575"/>
    </location>
</feature>
<gene>
    <name evidence="2" type="ORF">GUITHDRAFT_156611</name>
</gene>
<name>L1I544_GUITC</name>
<evidence type="ECO:0008006" key="5">
    <source>
        <dbReference type="Google" id="ProtNLM"/>
    </source>
</evidence>
<reference evidence="2 4" key="1">
    <citation type="journal article" date="2012" name="Nature">
        <title>Algal genomes reveal evolutionary mosaicism and the fate of nucleomorphs.</title>
        <authorList>
            <consortium name="DOE Joint Genome Institute"/>
            <person name="Curtis B.A."/>
            <person name="Tanifuji G."/>
            <person name="Burki F."/>
            <person name="Gruber A."/>
            <person name="Irimia M."/>
            <person name="Maruyama S."/>
            <person name="Arias M.C."/>
            <person name="Ball S.G."/>
            <person name="Gile G.H."/>
            <person name="Hirakawa Y."/>
            <person name="Hopkins J.F."/>
            <person name="Kuo A."/>
            <person name="Rensing S.A."/>
            <person name="Schmutz J."/>
            <person name="Symeonidi A."/>
            <person name="Elias M."/>
            <person name="Eveleigh R.J."/>
            <person name="Herman E.K."/>
            <person name="Klute M.J."/>
            <person name="Nakayama T."/>
            <person name="Obornik M."/>
            <person name="Reyes-Prieto A."/>
            <person name="Armbrust E.V."/>
            <person name="Aves S.J."/>
            <person name="Beiko R.G."/>
            <person name="Coutinho P."/>
            <person name="Dacks J.B."/>
            <person name="Durnford D.G."/>
            <person name="Fast N.M."/>
            <person name="Green B.R."/>
            <person name="Grisdale C.J."/>
            <person name="Hempel F."/>
            <person name="Henrissat B."/>
            <person name="Hoppner M.P."/>
            <person name="Ishida K."/>
            <person name="Kim E."/>
            <person name="Koreny L."/>
            <person name="Kroth P.G."/>
            <person name="Liu Y."/>
            <person name="Malik S.B."/>
            <person name="Maier U.G."/>
            <person name="McRose D."/>
            <person name="Mock T."/>
            <person name="Neilson J.A."/>
            <person name="Onodera N.T."/>
            <person name="Poole A.M."/>
            <person name="Pritham E.J."/>
            <person name="Richards T.A."/>
            <person name="Rocap G."/>
            <person name="Roy S.W."/>
            <person name="Sarai C."/>
            <person name="Schaack S."/>
            <person name="Shirato S."/>
            <person name="Slamovits C.H."/>
            <person name="Spencer D.F."/>
            <person name="Suzuki S."/>
            <person name="Worden A.Z."/>
            <person name="Zauner S."/>
            <person name="Barry K."/>
            <person name="Bell C."/>
            <person name="Bharti A.K."/>
            <person name="Crow J.A."/>
            <person name="Grimwood J."/>
            <person name="Kramer R."/>
            <person name="Lindquist E."/>
            <person name="Lucas S."/>
            <person name="Salamov A."/>
            <person name="McFadden G.I."/>
            <person name="Lane C.E."/>
            <person name="Keeling P.J."/>
            <person name="Gray M.W."/>
            <person name="Grigoriev I.V."/>
            <person name="Archibald J.M."/>
        </authorList>
    </citation>
    <scope>NUCLEOTIDE SEQUENCE</scope>
    <source>
        <strain evidence="2 4">CCMP2712</strain>
    </source>
</reference>
<dbReference type="KEGG" id="gtt:GUITHDRAFT_156611"/>
<dbReference type="AlphaFoldDB" id="L1I544"/>
<reference evidence="3" key="3">
    <citation type="submission" date="2015-06" db="UniProtKB">
        <authorList>
            <consortium name="EnsemblProtists"/>
        </authorList>
    </citation>
    <scope>IDENTIFICATION</scope>
</reference>
<keyword evidence="1" id="KW-0732">Signal</keyword>
<protein>
    <recommendedName>
        <fullName evidence="5">Saposin B-type domain-containing protein</fullName>
    </recommendedName>
</protein>
<dbReference type="GeneID" id="17288104"/>
<evidence type="ECO:0000256" key="1">
    <source>
        <dbReference type="SAM" id="SignalP"/>
    </source>
</evidence>
<evidence type="ECO:0000313" key="4">
    <source>
        <dbReference type="Proteomes" id="UP000011087"/>
    </source>
</evidence>
<dbReference type="Proteomes" id="UP000011087">
    <property type="component" value="Unassembled WGS sequence"/>
</dbReference>
<evidence type="ECO:0000313" key="3">
    <source>
        <dbReference type="EnsemblProtists" id="EKX31383"/>
    </source>
</evidence>
<dbReference type="HOGENOM" id="CLU_437728_0_0_1"/>
<dbReference type="EMBL" id="JH993290">
    <property type="protein sequence ID" value="EKX31383.1"/>
    <property type="molecule type" value="Genomic_DNA"/>
</dbReference>
<organism evidence="2">
    <name type="scientific">Guillardia theta (strain CCMP2712)</name>
    <name type="common">Cryptophyte</name>
    <dbReference type="NCBI Taxonomy" id="905079"/>
    <lineage>
        <taxon>Eukaryota</taxon>
        <taxon>Cryptophyceae</taxon>
        <taxon>Pyrenomonadales</taxon>
        <taxon>Geminigeraceae</taxon>
        <taxon>Guillardia</taxon>
    </lineage>
</organism>
<sequence length="575" mass="63774">MYASSFRLSGLLLLTLLAVEALASTASKQPEEQKRQYARVVDLLEKGIKQLLGSSSKNEIRALKPQGNSNAKLRNIYNDPCNPAQNSYMMMADSLFANCSLMELDPANPAQRNALCACMQPLISEIQGLSQDQMTNLKLMDCNKLRFVNSMCTDTTFNGCLDQVFGNVSAPMSNTSTQDVCDSCFSRVYHNLYHEIDFMSGSAEGQVLSNMFDLCHTCTLHQIGSALSEDSTETMYSRTQLLCSSCGMKMMQFITYDPQESSSPLMKMVANDGCFMDENSKYCIETFLNGGHMVSDIAAACGFPPDPFDTSSYNYMDYMDGGNCTNECKTALSMMTSSGCCVGFMADILPPGLRLMMENRSLSCGLPSLQGLPKCQPFEHFHLKLMLENADPAKFNMMDSSMDMAKWDFVTSFPATFQHMHVSPIGQFSPFLFGEIALDVLSQQHHNLLMAELTKGNVFNEFAIIQGGSHRGWAMDWGLKIDPYRPLLVYLLPASYRHDCAITTTWKDLAMQAPGSFFTGGFGAKMTHQNQVWMCEIVGGPTGLAPAQDAFCYVFDESWKKFVPWGYQAALGIPQ</sequence>
<evidence type="ECO:0000313" key="2">
    <source>
        <dbReference type="EMBL" id="EKX31383.1"/>
    </source>
</evidence>
<feature type="signal peptide" evidence="1">
    <location>
        <begin position="1"/>
        <end position="23"/>
    </location>
</feature>
<dbReference type="RefSeq" id="XP_005818363.1">
    <property type="nucleotide sequence ID" value="XM_005818306.1"/>
</dbReference>
<accession>L1I544</accession>